<evidence type="ECO:0000313" key="1">
    <source>
        <dbReference type="EMBL" id="SMC57379.1"/>
    </source>
</evidence>
<accession>A0AC61PKU1</accession>
<keyword evidence="2" id="KW-1185">Reference proteome</keyword>
<name>A0AC61PKU1_9FIRM</name>
<dbReference type="EMBL" id="FWXZ01000002">
    <property type="protein sequence ID" value="SMC57379.1"/>
    <property type="molecule type" value="Genomic_DNA"/>
</dbReference>
<gene>
    <name evidence="1" type="ORF">SAMN06297397_1437</name>
</gene>
<proteinExistence type="predicted"/>
<protein>
    <submittedName>
        <fullName evidence="1">Uncharacterized protein</fullName>
    </submittedName>
</protein>
<organism evidence="1 2">
    <name type="scientific">Aristaeella lactis</name>
    <dbReference type="NCBI Taxonomy" id="3046383"/>
    <lineage>
        <taxon>Bacteria</taxon>
        <taxon>Bacillati</taxon>
        <taxon>Bacillota</taxon>
        <taxon>Clostridia</taxon>
        <taxon>Eubacteriales</taxon>
        <taxon>Aristaeellaceae</taxon>
        <taxon>Aristaeella</taxon>
    </lineage>
</organism>
<comment type="caution">
    <text evidence="1">The sequence shown here is derived from an EMBL/GenBank/DDBJ whole genome shotgun (WGS) entry which is preliminary data.</text>
</comment>
<dbReference type="Proteomes" id="UP000192328">
    <property type="component" value="Unassembled WGS sequence"/>
</dbReference>
<sequence>MGKVQKGFRSGSPGAVSRSVDDIVISVKNAGNTDIPFGAPVFMGSGGAVPFNTANPQEFTDFLGFAVRVADKTPETYPRDQSGEPQAGVWKAGDVMEVLVRGGIAVSLSNSGNNGGAVYIRKSDGGLTGAAGTAGSTMMLENVRIRNKQGSGETVSEVTVNARNNI</sequence>
<reference evidence="1" key="1">
    <citation type="submission" date="2017-04" db="EMBL/GenBank/DDBJ databases">
        <authorList>
            <person name="Varghese N."/>
            <person name="Submissions S."/>
        </authorList>
    </citation>
    <scope>NUCLEOTIDE SEQUENCE</scope>
    <source>
        <strain evidence="1">WTE2008</strain>
    </source>
</reference>
<evidence type="ECO:0000313" key="2">
    <source>
        <dbReference type="Proteomes" id="UP000192328"/>
    </source>
</evidence>